<comment type="caution">
    <text evidence="1">The sequence shown here is derived from an EMBL/GenBank/DDBJ whole genome shotgun (WGS) entry which is preliminary data.</text>
</comment>
<dbReference type="AlphaFoldDB" id="A0A645E4A4"/>
<proteinExistence type="predicted"/>
<name>A0A645E4A4_9ZZZZ</name>
<reference evidence="1" key="1">
    <citation type="submission" date="2019-08" db="EMBL/GenBank/DDBJ databases">
        <authorList>
            <person name="Kucharzyk K."/>
            <person name="Murdoch R.W."/>
            <person name="Higgins S."/>
            <person name="Loffler F."/>
        </authorList>
    </citation>
    <scope>NUCLEOTIDE SEQUENCE</scope>
</reference>
<gene>
    <name evidence="1" type="ORF">SDC9_143711</name>
</gene>
<organism evidence="1">
    <name type="scientific">bioreactor metagenome</name>
    <dbReference type="NCBI Taxonomy" id="1076179"/>
    <lineage>
        <taxon>unclassified sequences</taxon>
        <taxon>metagenomes</taxon>
        <taxon>ecological metagenomes</taxon>
    </lineage>
</organism>
<accession>A0A645E4A4</accession>
<sequence>MIAYGANNIGQFFGIKTNFGQDPKGHQSTTLRMIVSVDAVSHIVHEGRNLHKLDCALVKFSF</sequence>
<protein>
    <submittedName>
        <fullName evidence="1">Uncharacterized protein</fullName>
    </submittedName>
</protein>
<evidence type="ECO:0000313" key="1">
    <source>
        <dbReference type="EMBL" id="MPM96547.1"/>
    </source>
</evidence>
<dbReference type="EMBL" id="VSSQ01042915">
    <property type="protein sequence ID" value="MPM96547.1"/>
    <property type="molecule type" value="Genomic_DNA"/>
</dbReference>